<feature type="compositionally biased region" description="Basic and acidic residues" evidence="18">
    <location>
        <begin position="891"/>
        <end position="910"/>
    </location>
</feature>
<proteinExistence type="inferred from homology"/>
<dbReference type="PANTHER" id="PTHR13184">
    <property type="entry name" value="37S RIBOSOMAL PROTEIN S22"/>
    <property type="match status" value="1"/>
</dbReference>
<dbReference type="FunFam" id="3.30.200.20:FF:000538">
    <property type="entry name" value="Putative Casein kinase I"/>
    <property type="match status" value="1"/>
</dbReference>
<dbReference type="SMART" id="SM00220">
    <property type="entry name" value="S_TKc"/>
    <property type="match status" value="1"/>
</dbReference>
<dbReference type="EMBL" id="MUNK01000321">
    <property type="protein sequence ID" value="OTA23090.1"/>
    <property type="molecule type" value="Genomic_DNA"/>
</dbReference>
<dbReference type="CDD" id="cd14125">
    <property type="entry name" value="STKc_CK1_delta_epsilon"/>
    <property type="match status" value="1"/>
</dbReference>
<evidence type="ECO:0000259" key="19">
    <source>
        <dbReference type="PROSITE" id="PS50011"/>
    </source>
</evidence>
<dbReference type="GO" id="GO:0008168">
    <property type="term" value="F:methyltransferase activity"/>
    <property type="evidence" value="ECO:0007669"/>
    <property type="project" value="InterPro"/>
</dbReference>
<dbReference type="InterPro" id="IPR052571">
    <property type="entry name" value="Mt_RNA_Methyltransferase"/>
</dbReference>
<feature type="region of interest" description="Disordered" evidence="18">
    <location>
        <begin position="316"/>
        <end position="341"/>
    </location>
</feature>
<evidence type="ECO:0000256" key="7">
    <source>
        <dbReference type="ARBA" id="ARBA00022741"/>
    </source>
</evidence>
<keyword evidence="5" id="KW-0808">Transferase</keyword>
<evidence type="ECO:0000256" key="5">
    <source>
        <dbReference type="ARBA" id="ARBA00022679"/>
    </source>
</evidence>
<dbReference type="AlphaFoldDB" id="A0A1Z5SQK9"/>
<evidence type="ECO:0000313" key="20">
    <source>
        <dbReference type="EMBL" id="OTA23090.1"/>
    </source>
</evidence>
<evidence type="ECO:0000256" key="16">
    <source>
        <dbReference type="ARBA" id="ARBA00048679"/>
    </source>
</evidence>
<feature type="region of interest" description="Disordered" evidence="18">
    <location>
        <begin position="441"/>
        <end position="463"/>
    </location>
</feature>
<dbReference type="Gene3D" id="1.10.510.10">
    <property type="entry name" value="Transferase(Phosphotransferase) domain 1"/>
    <property type="match status" value="1"/>
</dbReference>
<dbReference type="Pfam" id="PF09243">
    <property type="entry name" value="Rsm22"/>
    <property type="match status" value="2"/>
</dbReference>
<evidence type="ECO:0000256" key="4">
    <source>
        <dbReference type="ARBA" id="ARBA00022527"/>
    </source>
</evidence>
<comment type="function">
    <text evidence="14">Mitochondrial ribosome (mitoribosome) assembly factor. Binds at the interface of the head and body domains of the mitochondrial small ribosomal subunit (mt-SSU), occluding the mRNA channel and preventing compaction of the head domain towards the body. Probable inactive methyltransferase: retains the characteristic folding and ability to bind S-adenosyl-L-methionine, but it probably lost its methyltransferase activity.</text>
</comment>
<evidence type="ECO:0000256" key="18">
    <source>
        <dbReference type="SAM" id="MobiDB-lite"/>
    </source>
</evidence>
<keyword evidence="12" id="KW-0411">Iron-sulfur</keyword>
<accession>A0A1Z5SQK9</accession>
<comment type="catalytic activity">
    <reaction evidence="16">
        <text>L-seryl-[protein] + ATP = O-phospho-L-seryl-[protein] + ADP + H(+)</text>
        <dbReference type="Rhea" id="RHEA:17989"/>
        <dbReference type="Rhea" id="RHEA-COMP:9863"/>
        <dbReference type="Rhea" id="RHEA-COMP:11604"/>
        <dbReference type="ChEBI" id="CHEBI:15378"/>
        <dbReference type="ChEBI" id="CHEBI:29999"/>
        <dbReference type="ChEBI" id="CHEBI:30616"/>
        <dbReference type="ChEBI" id="CHEBI:83421"/>
        <dbReference type="ChEBI" id="CHEBI:456216"/>
        <dbReference type="EC" id="2.7.11.1"/>
    </reaction>
</comment>
<keyword evidence="21" id="KW-1185">Reference proteome</keyword>
<organism evidence="20 21">
    <name type="scientific">Hortaea werneckii EXF-2000</name>
    <dbReference type="NCBI Taxonomy" id="1157616"/>
    <lineage>
        <taxon>Eukaryota</taxon>
        <taxon>Fungi</taxon>
        <taxon>Dikarya</taxon>
        <taxon>Ascomycota</taxon>
        <taxon>Pezizomycotina</taxon>
        <taxon>Dothideomycetes</taxon>
        <taxon>Dothideomycetidae</taxon>
        <taxon>Mycosphaerellales</taxon>
        <taxon>Teratosphaeriaceae</taxon>
        <taxon>Hortaea</taxon>
    </lineage>
</organism>
<dbReference type="InterPro" id="IPR015324">
    <property type="entry name" value="Ribosomal_Rsm22-like"/>
</dbReference>
<dbReference type="SUPFAM" id="SSF56112">
    <property type="entry name" value="Protein kinase-like (PK-like)"/>
    <property type="match status" value="1"/>
</dbReference>
<feature type="domain" description="Protein kinase" evidence="19">
    <location>
        <begin position="12"/>
        <end position="281"/>
    </location>
</feature>
<dbReference type="PROSITE" id="PS00108">
    <property type="entry name" value="PROTEIN_KINASE_ST"/>
    <property type="match status" value="1"/>
</dbReference>
<gene>
    <name evidence="20" type="ORF">BTJ68_13619</name>
</gene>
<dbReference type="Pfam" id="PF00069">
    <property type="entry name" value="Pkinase"/>
    <property type="match status" value="1"/>
</dbReference>
<keyword evidence="9 17" id="KW-0067">ATP-binding</keyword>
<feature type="compositionally biased region" description="Basic and acidic residues" evidence="18">
    <location>
        <begin position="1043"/>
        <end position="1057"/>
    </location>
</feature>
<feature type="region of interest" description="Disordered" evidence="18">
    <location>
        <begin position="979"/>
        <end position="1057"/>
    </location>
</feature>
<evidence type="ECO:0000256" key="12">
    <source>
        <dbReference type="ARBA" id="ARBA00023014"/>
    </source>
</evidence>
<dbReference type="InterPro" id="IPR008271">
    <property type="entry name" value="Ser/Thr_kinase_AS"/>
</dbReference>
<dbReference type="InterPro" id="IPR011009">
    <property type="entry name" value="Kinase-like_dom_sf"/>
</dbReference>
<evidence type="ECO:0000256" key="8">
    <source>
        <dbReference type="ARBA" id="ARBA00022777"/>
    </source>
</evidence>
<dbReference type="STRING" id="1157616.A0A1Z5SQK9"/>
<dbReference type="PANTHER" id="PTHR13184:SF5">
    <property type="entry name" value="METHYLTRANSFERASE-LIKE PROTEIN 17, MITOCHONDRIAL"/>
    <property type="match status" value="1"/>
</dbReference>
<evidence type="ECO:0000256" key="1">
    <source>
        <dbReference type="ARBA" id="ARBA00004173"/>
    </source>
</evidence>
<keyword evidence="11" id="KW-0408">Iron</keyword>
<dbReference type="EC" id="2.7.11.1" evidence="3"/>
<dbReference type="GO" id="GO:0051536">
    <property type="term" value="F:iron-sulfur cluster binding"/>
    <property type="evidence" value="ECO:0007669"/>
    <property type="project" value="UniProtKB-KW"/>
</dbReference>
<comment type="caution">
    <text evidence="20">The sequence shown here is derived from an EMBL/GenBank/DDBJ whole genome shotgun (WGS) entry which is preliminary data.</text>
</comment>
<keyword evidence="7 17" id="KW-0547">Nucleotide-binding</keyword>
<evidence type="ECO:0000256" key="3">
    <source>
        <dbReference type="ARBA" id="ARBA00012513"/>
    </source>
</evidence>
<keyword evidence="13" id="KW-0496">Mitochondrion</keyword>
<dbReference type="InterPro" id="IPR017441">
    <property type="entry name" value="Protein_kinase_ATP_BS"/>
</dbReference>
<reference evidence="20 21" key="1">
    <citation type="submission" date="2017-01" db="EMBL/GenBank/DDBJ databases">
        <title>The recent genome duplication of the halophilic yeast Hortaea werneckii: insights from long-read sequencing.</title>
        <authorList>
            <person name="Sinha S."/>
            <person name="Flibotte S."/>
            <person name="Neira M."/>
            <person name="Lenassi M."/>
            <person name="Gostincar C."/>
            <person name="Stajich J.E."/>
            <person name="Nislow C.E."/>
        </authorList>
    </citation>
    <scope>NUCLEOTIDE SEQUENCE [LARGE SCALE GENOMIC DNA]</scope>
    <source>
        <strain evidence="20 21">EXF-2000</strain>
    </source>
</reference>
<dbReference type="GO" id="GO:0005763">
    <property type="term" value="C:mitochondrial small ribosomal subunit"/>
    <property type="evidence" value="ECO:0007669"/>
    <property type="project" value="TreeGrafter"/>
</dbReference>
<dbReference type="FunFam" id="1.10.510.10:FF:000159">
    <property type="entry name" value="Casein kinase I hhp1"/>
    <property type="match status" value="1"/>
</dbReference>
<protein>
    <recommendedName>
        <fullName evidence="3">non-specific serine/threonine protein kinase</fullName>
        <ecNumber evidence="3">2.7.11.1</ecNumber>
    </recommendedName>
</protein>
<dbReference type="VEuPathDB" id="FungiDB:BTJ68_13619"/>
<evidence type="ECO:0000256" key="14">
    <source>
        <dbReference type="ARBA" id="ARBA00045681"/>
    </source>
</evidence>
<comment type="similarity">
    <text evidence="2">Belongs to the protein kinase superfamily. CK1 Ser/Thr protein kinase family. Casein kinase I subfamily.</text>
</comment>
<dbReference type="InParanoid" id="A0A1Z5SQK9"/>
<dbReference type="GO" id="GO:0006412">
    <property type="term" value="P:translation"/>
    <property type="evidence" value="ECO:0007669"/>
    <property type="project" value="InterPro"/>
</dbReference>
<evidence type="ECO:0000256" key="6">
    <source>
        <dbReference type="ARBA" id="ARBA00022723"/>
    </source>
</evidence>
<evidence type="ECO:0000256" key="9">
    <source>
        <dbReference type="ARBA" id="ARBA00022840"/>
    </source>
</evidence>
<evidence type="ECO:0000256" key="10">
    <source>
        <dbReference type="ARBA" id="ARBA00022946"/>
    </source>
</evidence>
<comment type="subcellular location">
    <subcellularLocation>
        <location evidence="1">Mitochondrion</location>
    </subcellularLocation>
</comment>
<dbReference type="GO" id="GO:0046872">
    <property type="term" value="F:metal ion binding"/>
    <property type="evidence" value="ECO:0007669"/>
    <property type="project" value="UniProtKB-KW"/>
</dbReference>
<dbReference type="Proteomes" id="UP000194280">
    <property type="component" value="Unassembled WGS sequence"/>
</dbReference>
<evidence type="ECO:0000256" key="13">
    <source>
        <dbReference type="ARBA" id="ARBA00023128"/>
    </source>
</evidence>
<dbReference type="InterPro" id="IPR000719">
    <property type="entry name" value="Prot_kinase_dom"/>
</dbReference>
<dbReference type="PROSITE" id="PS50011">
    <property type="entry name" value="PROTEIN_KINASE_DOM"/>
    <property type="match status" value="1"/>
</dbReference>
<dbReference type="GO" id="GO:0003735">
    <property type="term" value="F:structural constituent of ribosome"/>
    <property type="evidence" value="ECO:0007669"/>
    <property type="project" value="TreeGrafter"/>
</dbReference>
<keyword evidence="8" id="KW-0418">Kinase</keyword>
<dbReference type="GO" id="GO:0005524">
    <property type="term" value="F:ATP binding"/>
    <property type="evidence" value="ECO:0007669"/>
    <property type="project" value="UniProtKB-UniRule"/>
</dbReference>
<evidence type="ECO:0000256" key="17">
    <source>
        <dbReference type="PROSITE-ProRule" id="PRU10141"/>
    </source>
</evidence>
<name>A0A1Z5SQK9_HORWE</name>
<evidence type="ECO:0000256" key="15">
    <source>
        <dbReference type="ARBA" id="ARBA00047899"/>
    </source>
</evidence>
<sequence length="1057" mass="117417">MTTMDLRVGNKYRIGRKIGSGSFGDIYLGTNIISGEEIAIKLESVKAKHPQLEYEARVYKSLAGGVGIPFVRWFGTECDYNAMVLDLLGPSLEDLFNFCNRKFSLKTVLLLADQLISRIEYIHAKSFIHRDIKPDNFLMGIGKRGNQVNVIDFGLAKKYRDPKTHFHIPYRENKNLTGTARYASINTHLGVEQSRRDDMESLGYVMLYFCRGSLPWQGLKAATKKQKYDRIMEKKMTTPTEVLCRGFPNEFAIYLNYTRSLRFDDKPDYSYLRKIFRDLFVREGFQYDYVFDWTVYKYQKNAQAIAAQNNAAGGDAAEEAEKTGGRKTNQATAGTGAGNFRKTANPGAGTGIHEAALDAQEASALEAEEAGKTGVVRKGEGGEWEDVEYDEGELSEEELAQMDELDALEGEDEMVMSDQLHVDDDTKLAQDMRDTMSAAETAKAAQEAYEQGDDEGEGGSSRVHPLTQENKYGPLPSTIQLPKAGFVDPANLLLSGIPPVHLAEAAHRVFGGVGLPYSTSTPAIGKTMQPKPIQLDAYQSGMSDIEADTYLATIFPGMYASVMSVLAETRRRLGTHWAENLVKKAEAGELKILDAGGAGAGVLAVREMLRAEWERMHENDQSDAASVMALAEADGKAGGASASAPLGSATVLTGADTLRKRASQLLENTTFIPRLPDYLHTEEARFKGKYDIVIAPHTLWQLREDYTRKQHTQNLWSLLSTYGGVMVMLEKGVPRGFEMIAAAREMLLETRISSPEARAQNIDISDPPEPYVHWEGQEQAEPLTRPKEKGMIVAPCTNHAGCPAYVQKGHVRGRRDICHFEQRYIRPPFLQKVLNAKDKNHEDVKFSYLAVMRGRDLREVQDAKEGFAQEQVLEQGKLATEKAFEGYGDVARSREKKEANDAAQDGEQRSTPHSLSLPRAILPPLKRRGHVILDLCTPTGTLERWTVPKSFSKQAYRDARKSSWGDLWGLGAKTRVLRTVRGPKSRKSDHDLDVTSSKKGRKGGKKNAGDDSGVGMDEHGRLKFGEGVSMGEGGKMRGRKIKGIRDKRDKKGRRAEE</sequence>
<keyword evidence="10" id="KW-0809">Transit peptide</keyword>
<evidence type="ECO:0000256" key="11">
    <source>
        <dbReference type="ARBA" id="ARBA00023004"/>
    </source>
</evidence>
<dbReference type="PROSITE" id="PS00107">
    <property type="entry name" value="PROTEIN_KINASE_ATP"/>
    <property type="match status" value="1"/>
</dbReference>
<comment type="catalytic activity">
    <reaction evidence="15">
        <text>L-threonyl-[protein] + ATP = O-phospho-L-threonyl-[protein] + ADP + H(+)</text>
        <dbReference type="Rhea" id="RHEA:46608"/>
        <dbReference type="Rhea" id="RHEA-COMP:11060"/>
        <dbReference type="Rhea" id="RHEA-COMP:11605"/>
        <dbReference type="ChEBI" id="CHEBI:15378"/>
        <dbReference type="ChEBI" id="CHEBI:30013"/>
        <dbReference type="ChEBI" id="CHEBI:30616"/>
        <dbReference type="ChEBI" id="CHEBI:61977"/>
        <dbReference type="ChEBI" id="CHEBI:456216"/>
        <dbReference type="EC" id="2.7.11.1"/>
    </reaction>
</comment>
<dbReference type="GO" id="GO:0004674">
    <property type="term" value="F:protein serine/threonine kinase activity"/>
    <property type="evidence" value="ECO:0007669"/>
    <property type="project" value="UniProtKB-KW"/>
</dbReference>
<feature type="region of interest" description="Disordered" evidence="18">
    <location>
        <begin position="889"/>
        <end position="917"/>
    </location>
</feature>
<evidence type="ECO:0000256" key="2">
    <source>
        <dbReference type="ARBA" id="ARBA00005926"/>
    </source>
</evidence>
<keyword evidence="6" id="KW-0479">Metal-binding</keyword>
<evidence type="ECO:0000313" key="21">
    <source>
        <dbReference type="Proteomes" id="UP000194280"/>
    </source>
</evidence>
<dbReference type="OrthoDB" id="421327at2759"/>
<feature type="binding site" evidence="17">
    <location>
        <position position="41"/>
    </location>
    <ligand>
        <name>ATP</name>
        <dbReference type="ChEBI" id="CHEBI:30616"/>
    </ligand>
</feature>
<keyword evidence="4" id="KW-0723">Serine/threonine-protein kinase</keyword>